<dbReference type="AlphaFoldDB" id="A0A8S2ANR0"/>
<feature type="domain" description="EF-hand" evidence="1">
    <location>
        <begin position="92"/>
        <end position="127"/>
    </location>
</feature>
<evidence type="ECO:0000313" key="3">
    <source>
        <dbReference type="Proteomes" id="UP000682877"/>
    </source>
</evidence>
<gene>
    <name evidence="2" type="ORF">AARE701A_LOCUS16367</name>
</gene>
<dbReference type="InterPro" id="IPR002048">
    <property type="entry name" value="EF_hand_dom"/>
</dbReference>
<evidence type="ECO:0000313" key="2">
    <source>
        <dbReference type="EMBL" id="CAE6125820.1"/>
    </source>
</evidence>
<proteinExistence type="predicted"/>
<keyword evidence="3" id="KW-1185">Reference proteome</keyword>
<accession>A0A8S2ANR0</accession>
<protein>
    <recommendedName>
        <fullName evidence="1">EF-hand domain-containing protein</fullName>
    </recommendedName>
</protein>
<dbReference type="PANTHER" id="PTHR34574">
    <property type="entry name" value="CALCIUM-BINDING EF-HAND FAMILY PROTEIN-RELATED"/>
    <property type="match status" value="1"/>
</dbReference>
<dbReference type="SUPFAM" id="SSF47473">
    <property type="entry name" value="EF-hand"/>
    <property type="match status" value="1"/>
</dbReference>
<dbReference type="EMBL" id="LR999456">
    <property type="protein sequence ID" value="CAE6125820.1"/>
    <property type="molecule type" value="Genomic_DNA"/>
</dbReference>
<dbReference type="Gene3D" id="1.10.238.10">
    <property type="entry name" value="EF-hand"/>
    <property type="match status" value="1"/>
</dbReference>
<dbReference type="GO" id="GO:0005509">
    <property type="term" value="F:calcium ion binding"/>
    <property type="evidence" value="ECO:0007669"/>
    <property type="project" value="InterPro"/>
</dbReference>
<name>A0A8S2ANR0_ARAAE</name>
<sequence>MSNPAVLTIFDGDLLRSIDLNLPELQHGVTGAQLLEISESKVSQSLSGLSLPPHLKNAAISRVSDGDDVDFRRTEFNQQQASEKLGVFFSAVADALKENLFTDLDEEDKGKLCKSEIRKALVHMGVEMGVPPLSEFPMLDDIVKKHDADGDEELGQAQFAELLQPVLQDIADVLHEKPITIVQNVEIFTGSRIHKILADEKKLKCLVEKTILEESNGKDSQGWVKTLIIKNGKELGLPPLSSDNEQVALLYETIFSLLNNKEKETADASTKEEFMDALKDILKKFEELLETTPRVALELGLDGGGIEECFLFCGEPDETRDHLFFAYLYSYMVWLEISGNFLQPVADPDRSEALAA</sequence>
<organism evidence="2 3">
    <name type="scientific">Arabidopsis arenosa</name>
    <name type="common">Sand rock-cress</name>
    <name type="synonym">Cardaminopsis arenosa</name>
    <dbReference type="NCBI Taxonomy" id="38785"/>
    <lineage>
        <taxon>Eukaryota</taxon>
        <taxon>Viridiplantae</taxon>
        <taxon>Streptophyta</taxon>
        <taxon>Embryophyta</taxon>
        <taxon>Tracheophyta</taxon>
        <taxon>Spermatophyta</taxon>
        <taxon>Magnoliopsida</taxon>
        <taxon>eudicotyledons</taxon>
        <taxon>Gunneridae</taxon>
        <taxon>Pentapetalae</taxon>
        <taxon>rosids</taxon>
        <taxon>malvids</taxon>
        <taxon>Brassicales</taxon>
        <taxon>Brassicaceae</taxon>
        <taxon>Camelineae</taxon>
        <taxon>Arabidopsis</taxon>
    </lineage>
</organism>
<evidence type="ECO:0000259" key="1">
    <source>
        <dbReference type="PROSITE" id="PS50222"/>
    </source>
</evidence>
<dbReference type="PANTHER" id="PTHR34574:SF3">
    <property type="entry name" value="CALCIUM-BINDING EF HAND FAMILY PROTEIN"/>
    <property type="match status" value="1"/>
</dbReference>
<dbReference type="PROSITE" id="PS50222">
    <property type="entry name" value="EF_HAND_2"/>
    <property type="match status" value="1"/>
</dbReference>
<dbReference type="InterPro" id="IPR011992">
    <property type="entry name" value="EF-hand-dom_pair"/>
</dbReference>
<dbReference type="Proteomes" id="UP000682877">
    <property type="component" value="Chromosome 6"/>
</dbReference>
<reference evidence="2" key="1">
    <citation type="submission" date="2021-01" db="EMBL/GenBank/DDBJ databases">
        <authorList>
            <person name="Bezrukov I."/>
        </authorList>
    </citation>
    <scope>NUCLEOTIDE SEQUENCE</scope>
</reference>